<gene>
    <name evidence="2" type="ORF">SAMN02745975_01794</name>
</gene>
<feature type="transmembrane region" description="Helical" evidence="1">
    <location>
        <begin position="7"/>
        <end position="26"/>
    </location>
</feature>
<dbReference type="STRING" id="1121919.SAMN02745975_01794"/>
<organism evidence="2 3">
    <name type="scientific">Geosporobacter subterraneus DSM 17957</name>
    <dbReference type="NCBI Taxonomy" id="1121919"/>
    <lineage>
        <taxon>Bacteria</taxon>
        <taxon>Bacillati</taxon>
        <taxon>Bacillota</taxon>
        <taxon>Clostridia</taxon>
        <taxon>Peptostreptococcales</taxon>
        <taxon>Thermotaleaceae</taxon>
        <taxon>Geosporobacter</taxon>
    </lineage>
</organism>
<evidence type="ECO:0000313" key="3">
    <source>
        <dbReference type="Proteomes" id="UP000184536"/>
    </source>
</evidence>
<keyword evidence="1" id="KW-0812">Transmembrane</keyword>
<protein>
    <submittedName>
        <fullName evidence="2">Uncharacterized protein</fullName>
    </submittedName>
</protein>
<evidence type="ECO:0000256" key="1">
    <source>
        <dbReference type="SAM" id="Phobius"/>
    </source>
</evidence>
<dbReference type="EMBL" id="FQZV01000020">
    <property type="protein sequence ID" value="SHJ31627.1"/>
    <property type="molecule type" value="Genomic_DNA"/>
</dbReference>
<keyword evidence="1" id="KW-1133">Transmembrane helix</keyword>
<evidence type="ECO:0000313" key="2">
    <source>
        <dbReference type="EMBL" id="SHJ31627.1"/>
    </source>
</evidence>
<accession>A0A1M6IB38</accession>
<reference evidence="3" key="1">
    <citation type="submission" date="2016-11" db="EMBL/GenBank/DDBJ databases">
        <authorList>
            <person name="Varghese N."/>
            <person name="Submissions S."/>
        </authorList>
    </citation>
    <scope>NUCLEOTIDE SEQUENCE [LARGE SCALE GENOMIC DNA]</scope>
    <source>
        <strain evidence="3">DSM 17957</strain>
    </source>
</reference>
<keyword evidence="3" id="KW-1185">Reference proteome</keyword>
<dbReference type="AlphaFoldDB" id="A0A1M6IB38"/>
<name>A0A1M6IB38_9FIRM</name>
<keyword evidence="1" id="KW-0472">Membrane</keyword>
<dbReference type="Proteomes" id="UP000184536">
    <property type="component" value="Unassembled WGS sequence"/>
</dbReference>
<proteinExistence type="predicted"/>
<sequence>MQIQNKSVLALMTTLVLIAVAAWFFMNYKSNTQKFTRAKLVYESFQKQGLQRM</sequence>